<dbReference type="AlphaFoldDB" id="A0A6A6JTM3"/>
<proteinExistence type="predicted"/>
<evidence type="ECO:0000313" key="1">
    <source>
        <dbReference type="EMBL" id="KAF2279961.1"/>
    </source>
</evidence>
<dbReference type="GeneID" id="54548347"/>
<dbReference type="Proteomes" id="UP000800097">
    <property type="component" value="Unassembled WGS sequence"/>
</dbReference>
<dbReference type="OrthoDB" id="6105938at2759"/>
<sequence>DRKFTTYGGMMIHLESGACESGIDIIDLNQAAAACYQWKKYLFKEYRIYQQTRNEFAGGFDIKAHPYFCPTCDTTFPKLSSLFQHVESPACDQRLNQGGIAKLKRFLKKAARVGVRLPGSRMGKRRR</sequence>
<reference evidence="1" key="1">
    <citation type="journal article" date="2020" name="Stud. Mycol.">
        <title>101 Dothideomycetes genomes: a test case for predicting lifestyles and emergence of pathogens.</title>
        <authorList>
            <person name="Haridas S."/>
            <person name="Albert R."/>
            <person name="Binder M."/>
            <person name="Bloem J."/>
            <person name="Labutti K."/>
            <person name="Salamov A."/>
            <person name="Andreopoulos B."/>
            <person name="Baker S."/>
            <person name="Barry K."/>
            <person name="Bills G."/>
            <person name="Bluhm B."/>
            <person name="Cannon C."/>
            <person name="Castanera R."/>
            <person name="Culley D."/>
            <person name="Daum C."/>
            <person name="Ezra D."/>
            <person name="Gonzalez J."/>
            <person name="Henrissat B."/>
            <person name="Kuo A."/>
            <person name="Liang C."/>
            <person name="Lipzen A."/>
            <person name="Lutzoni F."/>
            <person name="Magnuson J."/>
            <person name="Mondo S."/>
            <person name="Nolan M."/>
            <person name="Ohm R."/>
            <person name="Pangilinan J."/>
            <person name="Park H.-J."/>
            <person name="Ramirez L."/>
            <person name="Alfaro M."/>
            <person name="Sun H."/>
            <person name="Tritt A."/>
            <person name="Yoshinaga Y."/>
            <person name="Zwiers L.-H."/>
            <person name="Turgeon B."/>
            <person name="Goodwin S."/>
            <person name="Spatafora J."/>
            <person name="Crous P."/>
            <person name="Grigoriev I."/>
        </authorList>
    </citation>
    <scope>NUCLEOTIDE SEQUENCE</scope>
    <source>
        <strain evidence="1">CBS 379.55</strain>
    </source>
</reference>
<evidence type="ECO:0008006" key="3">
    <source>
        <dbReference type="Google" id="ProtNLM"/>
    </source>
</evidence>
<accession>A0A6A6JTM3</accession>
<keyword evidence="2" id="KW-1185">Reference proteome</keyword>
<feature type="non-terminal residue" evidence="1">
    <location>
        <position position="1"/>
    </location>
</feature>
<protein>
    <recommendedName>
        <fullName evidence="3">C2H2-type domain-containing protein</fullName>
    </recommendedName>
</protein>
<evidence type="ECO:0000313" key="2">
    <source>
        <dbReference type="Proteomes" id="UP000800097"/>
    </source>
</evidence>
<dbReference type="EMBL" id="ML986485">
    <property type="protein sequence ID" value="KAF2279961.1"/>
    <property type="molecule type" value="Genomic_DNA"/>
</dbReference>
<dbReference type="RefSeq" id="XP_033657500.1">
    <property type="nucleotide sequence ID" value="XM_033795172.1"/>
</dbReference>
<name>A0A6A6JTM3_WESOR</name>
<gene>
    <name evidence="1" type="ORF">EI97DRAFT_369153</name>
</gene>
<organism evidence="1 2">
    <name type="scientific">Westerdykella ornata</name>
    <dbReference type="NCBI Taxonomy" id="318751"/>
    <lineage>
        <taxon>Eukaryota</taxon>
        <taxon>Fungi</taxon>
        <taxon>Dikarya</taxon>
        <taxon>Ascomycota</taxon>
        <taxon>Pezizomycotina</taxon>
        <taxon>Dothideomycetes</taxon>
        <taxon>Pleosporomycetidae</taxon>
        <taxon>Pleosporales</taxon>
        <taxon>Sporormiaceae</taxon>
        <taxon>Westerdykella</taxon>
    </lineage>
</organism>